<evidence type="ECO:0000256" key="1">
    <source>
        <dbReference type="SAM" id="MobiDB-lite"/>
    </source>
</evidence>
<feature type="compositionally biased region" description="Polar residues" evidence="1">
    <location>
        <begin position="110"/>
        <end position="126"/>
    </location>
</feature>
<dbReference type="EMBL" id="DF196773">
    <property type="protein sequence ID" value="GAC72689.1"/>
    <property type="molecule type" value="Genomic_DNA"/>
</dbReference>
<dbReference type="AlphaFoldDB" id="M9LUA4"/>
<name>M9LUA4_PSEA3</name>
<evidence type="ECO:0000313" key="3">
    <source>
        <dbReference type="Proteomes" id="UP000011976"/>
    </source>
</evidence>
<organism evidence="2 3">
    <name type="scientific">Pseudozyma antarctica (strain T-34)</name>
    <name type="common">Yeast</name>
    <name type="synonym">Candida antarctica</name>
    <dbReference type="NCBI Taxonomy" id="1151754"/>
    <lineage>
        <taxon>Eukaryota</taxon>
        <taxon>Fungi</taxon>
        <taxon>Dikarya</taxon>
        <taxon>Basidiomycota</taxon>
        <taxon>Ustilaginomycotina</taxon>
        <taxon>Ustilaginomycetes</taxon>
        <taxon>Ustilaginales</taxon>
        <taxon>Ustilaginaceae</taxon>
        <taxon>Moesziomyces</taxon>
    </lineage>
</organism>
<accession>M9LUA4</accession>
<reference evidence="3" key="1">
    <citation type="journal article" date="2013" name="Genome Announc.">
        <title>Genome sequence of the basidiomycetous yeast Pseudozyma antarctica T-34, a producer of the glycolipid biosurfactants mannosylerythritol lipids.</title>
        <authorList>
            <person name="Morita T."/>
            <person name="Koike H."/>
            <person name="Koyama Y."/>
            <person name="Hagiwara H."/>
            <person name="Ito E."/>
            <person name="Fukuoka T."/>
            <person name="Imura T."/>
            <person name="Machida M."/>
            <person name="Kitamoto D."/>
        </authorList>
    </citation>
    <scope>NUCLEOTIDE SEQUENCE [LARGE SCALE GENOMIC DNA]</scope>
    <source>
        <strain evidence="3">T-34</strain>
    </source>
</reference>
<feature type="region of interest" description="Disordered" evidence="1">
    <location>
        <begin position="99"/>
        <end position="139"/>
    </location>
</feature>
<proteinExistence type="predicted"/>
<dbReference type="Proteomes" id="UP000011976">
    <property type="component" value="Unassembled WGS sequence"/>
</dbReference>
<protein>
    <submittedName>
        <fullName evidence="2">Uncharacterized protein</fullName>
    </submittedName>
</protein>
<sequence>MDGEEAQARPPDQDVMDGELQARLEVVADGEGAAFKLARADRARDRMRADVMVGWGAVGSRDGVLLDTGMAWRVMAVEQSDSGASKATAAQLVAASLKSGPGERSCDLAGNQQHALTSPTRLQSTFEGHFSTPGPSAEE</sequence>
<gene>
    <name evidence="2" type="ORF">PANT_7c00222</name>
</gene>
<evidence type="ECO:0000313" key="2">
    <source>
        <dbReference type="EMBL" id="GAC72689.1"/>
    </source>
</evidence>